<feature type="domain" description="PNPLA" evidence="5">
    <location>
        <begin position="11"/>
        <end position="216"/>
    </location>
</feature>
<dbReference type="RefSeq" id="WP_369337084.1">
    <property type="nucleotide sequence ID" value="NZ_JBFYGN010000003.1"/>
</dbReference>
<dbReference type="PROSITE" id="PS51635">
    <property type="entry name" value="PNPLA"/>
    <property type="match status" value="1"/>
</dbReference>
<feature type="short sequence motif" description="GXGXXG" evidence="4">
    <location>
        <begin position="15"/>
        <end position="20"/>
    </location>
</feature>
<accession>A0ABV3ZQN1</accession>
<dbReference type="Proteomes" id="UP001561046">
    <property type="component" value="Unassembled WGS sequence"/>
</dbReference>
<feature type="short sequence motif" description="GXSXG" evidence="4">
    <location>
        <begin position="43"/>
        <end position="47"/>
    </location>
</feature>
<dbReference type="InterPro" id="IPR050301">
    <property type="entry name" value="NTE"/>
</dbReference>
<evidence type="ECO:0000313" key="7">
    <source>
        <dbReference type="Proteomes" id="UP001561046"/>
    </source>
</evidence>
<evidence type="ECO:0000256" key="2">
    <source>
        <dbReference type="ARBA" id="ARBA00022963"/>
    </source>
</evidence>
<dbReference type="EMBL" id="JBFYGN010000003">
    <property type="protein sequence ID" value="MEX8191863.1"/>
    <property type="molecule type" value="Genomic_DNA"/>
</dbReference>
<dbReference type="InterPro" id="IPR002641">
    <property type="entry name" value="PNPLA_dom"/>
</dbReference>
<evidence type="ECO:0000313" key="6">
    <source>
        <dbReference type="EMBL" id="MEX8191863.1"/>
    </source>
</evidence>
<dbReference type="PANTHER" id="PTHR14226">
    <property type="entry name" value="NEUROPATHY TARGET ESTERASE/SWISS CHEESE D.MELANOGASTER"/>
    <property type="match status" value="1"/>
</dbReference>
<dbReference type="Gene3D" id="3.40.1090.10">
    <property type="entry name" value="Cytosolic phospholipase A2 catalytic domain"/>
    <property type="match status" value="2"/>
</dbReference>
<dbReference type="Pfam" id="PF01734">
    <property type="entry name" value="Patatin"/>
    <property type="match status" value="1"/>
</dbReference>
<proteinExistence type="predicted"/>
<keyword evidence="2 4" id="KW-0442">Lipid degradation</keyword>
<keyword evidence="1 4" id="KW-0378">Hydrolase</keyword>
<gene>
    <name evidence="6" type="ORF">AB6724_03300</name>
</gene>
<evidence type="ECO:0000256" key="1">
    <source>
        <dbReference type="ARBA" id="ARBA00022801"/>
    </source>
</evidence>
<sequence length="346" mass="37820">MAEANSHTINLALQGGGSHGALTWGVLDALLEDDGLVLEGISGTSAGAMNAVVLAHGFAQAAAQEKHPDRARHLGRALARKALTEFWEGVGTMGSMGKMFWGVPLSGARIMGVLNQFLSPYQTNPLNINPLRQLLTQVVDFDTLVHPAHAEVVPKLFVCATNVRTGRGKIFTGEQVTADAIMASACLPQLFKAVEIDGEYYWDGGFSGNPALYPLVYSTQCRDILLVQINPKESDALPDTAGDIMDRMNEVTFNASLLAELRAIEFVIRLLEQKRLDPERYKHVLMHRIDGGAALKPFGASSKARADINLVQQMFGLGRELGQRWLHQNRQHLGLKQTLRFNDNAV</sequence>
<feature type="active site" description="Nucleophile" evidence="4">
    <location>
        <position position="45"/>
    </location>
</feature>
<feature type="short sequence motif" description="DGA/G" evidence="4">
    <location>
        <begin position="203"/>
        <end position="205"/>
    </location>
</feature>
<organism evidence="6 7">
    <name type="scientific">Comamonas guangdongensis</name>
    <dbReference type="NCBI Taxonomy" id="510515"/>
    <lineage>
        <taxon>Bacteria</taxon>
        <taxon>Pseudomonadati</taxon>
        <taxon>Pseudomonadota</taxon>
        <taxon>Betaproteobacteria</taxon>
        <taxon>Burkholderiales</taxon>
        <taxon>Comamonadaceae</taxon>
        <taxon>Comamonas</taxon>
    </lineage>
</organism>
<dbReference type="InterPro" id="IPR016035">
    <property type="entry name" value="Acyl_Trfase/lysoPLipase"/>
</dbReference>
<dbReference type="PANTHER" id="PTHR14226:SF78">
    <property type="entry name" value="SLR0060 PROTEIN"/>
    <property type="match status" value="1"/>
</dbReference>
<protein>
    <submittedName>
        <fullName evidence="6">Patatin-like phospholipase family protein</fullName>
    </submittedName>
</protein>
<evidence type="ECO:0000256" key="3">
    <source>
        <dbReference type="ARBA" id="ARBA00023098"/>
    </source>
</evidence>
<name>A0ABV3ZQN1_9BURK</name>
<evidence type="ECO:0000256" key="4">
    <source>
        <dbReference type="PROSITE-ProRule" id="PRU01161"/>
    </source>
</evidence>
<evidence type="ECO:0000259" key="5">
    <source>
        <dbReference type="PROSITE" id="PS51635"/>
    </source>
</evidence>
<dbReference type="SUPFAM" id="SSF52151">
    <property type="entry name" value="FabD/lysophospholipase-like"/>
    <property type="match status" value="1"/>
</dbReference>
<keyword evidence="7" id="KW-1185">Reference proteome</keyword>
<reference evidence="6 7" key="1">
    <citation type="journal article" date="2013" name="Int. J. Syst. Evol. Microbiol.">
        <title>Comamonas guangdongensis sp. nov., isolated from subterranean forest sediment, and emended description of the genus Comamonas.</title>
        <authorList>
            <person name="Zhang J."/>
            <person name="Wang Y."/>
            <person name="Zhou S."/>
            <person name="Wu C."/>
            <person name="He J."/>
            <person name="Li F."/>
        </authorList>
    </citation>
    <scope>NUCLEOTIDE SEQUENCE [LARGE SCALE GENOMIC DNA]</scope>
    <source>
        <strain evidence="6 7">CCTCC AB2011133</strain>
    </source>
</reference>
<comment type="caution">
    <text evidence="6">The sequence shown here is derived from an EMBL/GenBank/DDBJ whole genome shotgun (WGS) entry which is preliminary data.</text>
</comment>
<feature type="active site" description="Proton acceptor" evidence="4">
    <location>
        <position position="203"/>
    </location>
</feature>
<keyword evidence="3 4" id="KW-0443">Lipid metabolism</keyword>